<sequence>MRVLFSCLLIAFFAQTVVEGWRSHREEQEEKLMAGARAASSSVNNLAGVFKQVNKAGEPIFKHAIYKPSLFGNAVSGLGNIFWASAVAMEAANVAEAAGKDLNEGKITNTVHASTKAVGSWTGAAYGASTGAALLSFIPGVGTLVGGIAGGMIGAYTGSLAGEIAANVVVGRT</sequence>
<name>A0A2A6BY12_PRIPA</name>
<dbReference type="AlphaFoldDB" id="A0A2A6BY12"/>
<accession>A0A2A6BY12</accession>
<organism evidence="1 2">
    <name type="scientific">Pristionchus pacificus</name>
    <name type="common">Parasitic nematode worm</name>
    <dbReference type="NCBI Taxonomy" id="54126"/>
    <lineage>
        <taxon>Eukaryota</taxon>
        <taxon>Metazoa</taxon>
        <taxon>Ecdysozoa</taxon>
        <taxon>Nematoda</taxon>
        <taxon>Chromadorea</taxon>
        <taxon>Rhabditida</taxon>
        <taxon>Rhabditina</taxon>
        <taxon>Diplogasteromorpha</taxon>
        <taxon>Diplogasteroidea</taxon>
        <taxon>Neodiplogasteridae</taxon>
        <taxon>Pristionchus</taxon>
    </lineage>
</organism>
<dbReference type="PANTHER" id="PTHR21525:SF9">
    <property type="entry name" value="CHANNEL_COLICIN DOMAIN-CONTAINING PROTEIN"/>
    <property type="match status" value="1"/>
</dbReference>
<dbReference type="Proteomes" id="UP000005239">
    <property type="component" value="Unassembled WGS sequence"/>
</dbReference>
<reference evidence="2" key="1">
    <citation type="journal article" date="2008" name="Nat. Genet.">
        <title>The Pristionchus pacificus genome provides a unique perspective on nematode lifestyle and parasitism.</title>
        <authorList>
            <person name="Dieterich C."/>
            <person name="Clifton S.W."/>
            <person name="Schuster L.N."/>
            <person name="Chinwalla A."/>
            <person name="Delehaunty K."/>
            <person name="Dinkelacker I."/>
            <person name="Fulton L."/>
            <person name="Fulton R."/>
            <person name="Godfrey J."/>
            <person name="Minx P."/>
            <person name="Mitreva M."/>
            <person name="Roeseler W."/>
            <person name="Tian H."/>
            <person name="Witte H."/>
            <person name="Yang S.P."/>
            <person name="Wilson R.K."/>
            <person name="Sommer R.J."/>
        </authorList>
    </citation>
    <scope>NUCLEOTIDE SEQUENCE [LARGE SCALE GENOMIC DNA]</scope>
    <source>
        <strain evidence="2">PS312</strain>
    </source>
</reference>
<protein>
    <submittedName>
        <fullName evidence="1">Uncharacterized protein</fullName>
    </submittedName>
</protein>
<keyword evidence="2" id="KW-1185">Reference proteome</keyword>
<evidence type="ECO:0000313" key="1">
    <source>
        <dbReference type="EnsemblMetazoa" id="PPA39744.1"/>
    </source>
</evidence>
<proteinExistence type="predicted"/>
<dbReference type="EnsemblMetazoa" id="PPA39744.1">
    <property type="protein sequence ID" value="PPA39744.1"/>
    <property type="gene ID" value="WBGene00278113"/>
</dbReference>
<gene>
    <name evidence="1" type="primary">WBGene00278113</name>
</gene>
<evidence type="ECO:0000313" key="2">
    <source>
        <dbReference type="Proteomes" id="UP000005239"/>
    </source>
</evidence>
<accession>A0A8R1Z341</accession>
<dbReference type="PANTHER" id="PTHR21525">
    <property type="entry name" value="MOTILE SPERM PROTEIN"/>
    <property type="match status" value="1"/>
</dbReference>
<reference evidence="1" key="2">
    <citation type="submission" date="2022-06" db="UniProtKB">
        <authorList>
            <consortium name="EnsemblMetazoa"/>
        </authorList>
    </citation>
    <scope>IDENTIFICATION</scope>
    <source>
        <strain evidence="1">PS312</strain>
    </source>
</reference>